<evidence type="ECO:0000256" key="2">
    <source>
        <dbReference type="ARBA" id="ARBA00023125"/>
    </source>
</evidence>
<protein>
    <submittedName>
        <fullName evidence="5">AraC family transcriptional regulator ligand-binding domain-containing protein</fullName>
    </submittedName>
</protein>
<reference evidence="5 6" key="1">
    <citation type="submission" date="2021-05" db="EMBL/GenBank/DDBJ databases">
        <title>Fusibacter ferrireducens sp. nov., an anaerobic, sulfur- and Fe-reducing bacterium isolated from the mangrove sediment.</title>
        <authorList>
            <person name="Qiu D."/>
        </authorList>
    </citation>
    <scope>NUCLEOTIDE SEQUENCE [LARGE SCALE GENOMIC DNA]</scope>
    <source>
        <strain evidence="5 6">DSM 12116</strain>
    </source>
</reference>
<evidence type="ECO:0000256" key="3">
    <source>
        <dbReference type="ARBA" id="ARBA00023163"/>
    </source>
</evidence>
<evidence type="ECO:0000256" key="1">
    <source>
        <dbReference type="ARBA" id="ARBA00023015"/>
    </source>
</evidence>
<name>A0ABS5PUS3_9FIRM</name>
<proteinExistence type="predicted"/>
<dbReference type="PROSITE" id="PS01124">
    <property type="entry name" value="HTH_ARAC_FAMILY_2"/>
    <property type="match status" value="1"/>
</dbReference>
<evidence type="ECO:0000313" key="5">
    <source>
        <dbReference type="EMBL" id="MBS7528331.1"/>
    </source>
</evidence>
<keyword evidence="1" id="KW-0805">Transcription regulation</keyword>
<dbReference type="EMBL" id="JAHBCL010000037">
    <property type="protein sequence ID" value="MBS7528331.1"/>
    <property type="molecule type" value="Genomic_DNA"/>
</dbReference>
<keyword evidence="3" id="KW-0804">Transcription</keyword>
<keyword evidence="6" id="KW-1185">Reference proteome</keyword>
<feature type="domain" description="HTH araC/xylS-type" evidence="4">
    <location>
        <begin position="224"/>
        <end position="326"/>
    </location>
</feature>
<accession>A0ABS5PUS3</accession>
<sequence>MNAKKYLLDGNYKLLLTEMGVDLSDFLKRAKLPYNLFDMPQPLINTEEYYSLWRVLTHYDADMTLPLLAGKSIRPEMFSPVMIVALASQNGKMALNRIIKYKRLVAPLTLKLNVKSDYVDLSFYSEADDEEMPLGLAAFEMIFMNGILSIGTGKVIKPLMVQTESPLPSSAYADYFGIEPQVGTESFIRFSTEDLEREFCTKNQAVWDFYLNALDSRMAAERPQQFSDIVKRNIVEVLSSGSVSIETIAAEIGFSRRTVQRKLAEEETTFQEQLNNVRKELAQMYLRDTNISTKEIAFLLGYDETNSFLRAFKLWTGKTIREYREVEMQ</sequence>
<comment type="caution">
    <text evidence="5">The sequence shown here is derived from an EMBL/GenBank/DDBJ whole genome shotgun (WGS) entry which is preliminary data.</text>
</comment>
<dbReference type="InterPro" id="IPR032687">
    <property type="entry name" value="AraC-type_N"/>
</dbReference>
<dbReference type="PANTHER" id="PTHR47894:SF1">
    <property type="entry name" value="HTH-TYPE TRANSCRIPTIONAL REGULATOR VQSM"/>
    <property type="match status" value="1"/>
</dbReference>
<dbReference type="Gene3D" id="1.10.10.60">
    <property type="entry name" value="Homeodomain-like"/>
    <property type="match status" value="1"/>
</dbReference>
<dbReference type="SUPFAM" id="SSF46689">
    <property type="entry name" value="Homeodomain-like"/>
    <property type="match status" value="1"/>
</dbReference>
<dbReference type="PANTHER" id="PTHR47894">
    <property type="entry name" value="HTH-TYPE TRANSCRIPTIONAL REGULATOR GADX"/>
    <property type="match status" value="1"/>
</dbReference>
<evidence type="ECO:0000313" key="6">
    <source>
        <dbReference type="Proteomes" id="UP000746471"/>
    </source>
</evidence>
<dbReference type="InterPro" id="IPR018060">
    <property type="entry name" value="HTH_AraC"/>
</dbReference>
<dbReference type="Pfam" id="PF12833">
    <property type="entry name" value="HTH_18"/>
    <property type="match status" value="1"/>
</dbReference>
<organism evidence="5 6">
    <name type="scientific">Fusibacter paucivorans</name>
    <dbReference type="NCBI Taxonomy" id="76009"/>
    <lineage>
        <taxon>Bacteria</taxon>
        <taxon>Bacillati</taxon>
        <taxon>Bacillota</taxon>
        <taxon>Clostridia</taxon>
        <taxon>Eubacteriales</taxon>
        <taxon>Eubacteriales Family XII. Incertae Sedis</taxon>
        <taxon>Fusibacter</taxon>
    </lineage>
</organism>
<dbReference type="InterPro" id="IPR009057">
    <property type="entry name" value="Homeodomain-like_sf"/>
</dbReference>
<dbReference type="Proteomes" id="UP000746471">
    <property type="component" value="Unassembled WGS sequence"/>
</dbReference>
<dbReference type="Pfam" id="PF12625">
    <property type="entry name" value="Arabinose_bd"/>
    <property type="match status" value="1"/>
</dbReference>
<dbReference type="SMART" id="SM00342">
    <property type="entry name" value="HTH_ARAC"/>
    <property type="match status" value="1"/>
</dbReference>
<gene>
    <name evidence="5" type="ORF">KHM83_16700</name>
</gene>
<keyword evidence="2" id="KW-0238">DNA-binding</keyword>
<dbReference type="RefSeq" id="WP_213238190.1">
    <property type="nucleotide sequence ID" value="NZ_JAHBCL010000037.1"/>
</dbReference>
<evidence type="ECO:0000259" key="4">
    <source>
        <dbReference type="PROSITE" id="PS01124"/>
    </source>
</evidence>